<proteinExistence type="predicted"/>
<dbReference type="GO" id="GO:0005886">
    <property type="term" value="C:plasma membrane"/>
    <property type="evidence" value="ECO:0007669"/>
    <property type="project" value="TreeGrafter"/>
</dbReference>
<dbReference type="STRING" id="7868.ENSCMIP00000027617"/>
<dbReference type="GO" id="GO:0008360">
    <property type="term" value="P:regulation of cell shape"/>
    <property type="evidence" value="ECO:0007669"/>
    <property type="project" value="TreeGrafter"/>
</dbReference>
<dbReference type="GeneTree" id="ENSGT01150000286928"/>
<evidence type="ECO:0000313" key="3">
    <source>
        <dbReference type="Proteomes" id="UP000314986"/>
    </source>
</evidence>
<reference evidence="3" key="2">
    <citation type="journal article" date="2007" name="PLoS Biol.">
        <title>Survey sequencing and comparative analysis of the elephant shark (Callorhinchus milii) genome.</title>
        <authorList>
            <person name="Venkatesh B."/>
            <person name="Kirkness E.F."/>
            <person name="Loh Y.H."/>
            <person name="Halpern A.L."/>
            <person name="Lee A.P."/>
            <person name="Johnson J."/>
            <person name="Dandona N."/>
            <person name="Viswanathan L.D."/>
            <person name="Tay A."/>
            <person name="Venter J.C."/>
            <person name="Strausberg R.L."/>
            <person name="Brenner S."/>
        </authorList>
    </citation>
    <scope>NUCLEOTIDE SEQUENCE [LARGE SCALE GENOMIC DNA]</scope>
</reference>
<evidence type="ECO:0000313" key="2">
    <source>
        <dbReference type="Ensembl" id="ENSCMIP00000027617.1"/>
    </source>
</evidence>
<name>A0A4W3IFI4_CALMI</name>
<dbReference type="InterPro" id="IPR031148">
    <property type="entry name" value="Plexin"/>
</dbReference>
<dbReference type="InterPro" id="IPR008936">
    <property type="entry name" value="Rho_GTPase_activation_prot"/>
</dbReference>
<dbReference type="PANTHER" id="PTHR22625:SF4">
    <property type="entry name" value="PLEXIN-C1"/>
    <property type="match status" value="1"/>
</dbReference>
<accession>A0A4W3IFI4</accession>
<dbReference type="Proteomes" id="UP000314986">
    <property type="component" value="Unassembled WGS sequence"/>
</dbReference>
<evidence type="ECO:0000259" key="1">
    <source>
        <dbReference type="Pfam" id="PF08337"/>
    </source>
</evidence>
<reference evidence="3" key="1">
    <citation type="journal article" date="2006" name="Science">
        <title>Ancient noncoding elements conserved in the human genome.</title>
        <authorList>
            <person name="Venkatesh B."/>
            <person name="Kirkness E.F."/>
            <person name="Loh Y.H."/>
            <person name="Halpern A.L."/>
            <person name="Lee A.P."/>
            <person name="Johnson J."/>
            <person name="Dandona N."/>
            <person name="Viswanathan L.D."/>
            <person name="Tay A."/>
            <person name="Venter J.C."/>
            <person name="Strausberg R.L."/>
            <person name="Brenner S."/>
        </authorList>
    </citation>
    <scope>NUCLEOTIDE SEQUENCE [LARGE SCALE GENOMIC DNA]</scope>
</reference>
<dbReference type="Gene3D" id="1.10.506.10">
    <property type="entry name" value="GTPase Activation - p120gap, domain 1"/>
    <property type="match status" value="1"/>
</dbReference>
<dbReference type="Ensembl" id="ENSCMIT00000028056.1">
    <property type="protein sequence ID" value="ENSCMIP00000027617.1"/>
    <property type="gene ID" value="ENSCMIG00000012029.1"/>
</dbReference>
<dbReference type="GO" id="GO:0007162">
    <property type="term" value="P:negative regulation of cell adhesion"/>
    <property type="evidence" value="ECO:0007669"/>
    <property type="project" value="TreeGrafter"/>
</dbReference>
<keyword evidence="3" id="KW-1185">Reference proteome</keyword>
<dbReference type="Pfam" id="PF08337">
    <property type="entry name" value="Plexin_cytopl"/>
    <property type="match status" value="1"/>
</dbReference>
<dbReference type="InterPro" id="IPR013548">
    <property type="entry name" value="Plexin_cytoplasmic_RasGAP_dom"/>
</dbReference>
<organism evidence="2 3">
    <name type="scientific">Callorhinchus milii</name>
    <name type="common">Ghost shark</name>
    <dbReference type="NCBI Taxonomy" id="7868"/>
    <lineage>
        <taxon>Eukaryota</taxon>
        <taxon>Metazoa</taxon>
        <taxon>Chordata</taxon>
        <taxon>Craniata</taxon>
        <taxon>Vertebrata</taxon>
        <taxon>Chondrichthyes</taxon>
        <taxon>Holocephali</taxon>
        <taxon>Chimaeriformes</taxon>
        <taxon>Callorhinchidae</taxon>
        <taxon>Callorhinchus</taxon>
    </lineage>
</organism>
<sequence length="211" mass="24017">MDQAGAQPKLLLRRTETVVEKLLTNWVSICMYGYLRETVGESLFSLVSAIKQRINQGPVDAVTGKALYTLNEDWLLWQVSEFNTVKLNVFNLITTDAGDCDLDDNPPLSVEVLDCDTIGQTKEKIFDAFMNKYGHSQKFHTKDIDLRELCSYCVLFCSRRVLWLLVRALASLEDPSSIPGQSKTLGKFPYSTCLCLLWMPRFTHKMHIQIA</sequence>
<reference evidence="2" key="4">
    <citation type="submission" date="2025-08" db="UniProtKB">
        <authorList>
            <consortium name="Ensembl"/>
        </authorList>
    </citation>
    <scope>IDENTIFICATION</scope>
</reference>
<dbReference type="InParanoid" id="A0A4W3IFI4"/>
<reference evidence="3" key="3">
    <citation type="journal article" date="2014" name="Nature">
        <title>Elephant shark genome provides unique insights into gnathostome evolution.</title>
        <authorList>
            <consortium name="International Elephant Shark Genome Sequencing Consortium"/>
            <person name="Venkatesh B."/>
            <person name="Lee A.P."/>
            <person name="Ravi V."/>
            <person name="Maurya A.K."/>
            <person name="Lian M.M."/>
            <person name="Swann J.B."/>
            <person name="Ohta Y."/>
            <person name="Flajnik M.F."/>
            <person name="Sutoh Y."/>
            <person name="Kasahara M."/>
            <person name="Hoon S."/>
            <person name="Gangu V."/>
            <person name="Roy S.W."/>
            <person name="Irimia M."/>
            <person name="Korzh V."/>
            <person name="Kondrychyn I."/>
            <person name="Lim Z.W."/>
            <person name="Tay B.H."/>
            <person name="Tohari S."/>
            <person name="Kong K.W."/>
            <person name="Ho S."/>
            <person name="Lorente-Galdos B."/>
            <person name="Quilez J."/>
            <person name="Marques-Bonet T."/>
            <person name="Raney B.J."/>
            <person name="Ingham P.W."/>
            <person name="Tay A."/>
            <person name="Hillier L.W."/>
            <person name="Minx P."/>
            <person name="Boehm T."/>
            <person name="Wilson R.K."/>
            <person name="Brenner S."/>
            <person name="Warren W.C."/>
        </authorList>
    </citation>
    <scope>NUCLEOTIDE SEQUENCE [LARGE SCALE GENOMIC DNA]</scope>
</reference>
<dbReference type="GO" id="GO:0017154">
    <property type="term" value="F:semaphorin receptor activity"/>
    <property type="evidence" value="ECO:0007669"/>
    <property type="project" value="InterPro"/>
</dbReference>
<dbReference type="GO" id="GO:0002116">
    <property type="term" value="C:semaphorin receptor complex"/>
    <property type="evidence" value="ECO:0007669"/>
    <property type="project" value="TreeGrafter"/>
</dbReference>
<dbReference type="SUPFAM" id="SSF48350">
    <property type="entry name" value="GTPase activation domain, GAP"/>
    <property type="match status" value="1"/>
</dbReference>
<dbReference type="AlphaFoldDB" id="A0A4W3IFI4"/>
<dbReference type="Gene3D" id="3.10.20.90">
    <property type="entry name" value="Phosphatidylinositol 3-kinase Catalytic Subunit, Chain A, domain 1"/>
    <property type="match status" value="1"/>
</dbReference>
<feature type="domain" description="Plexin cytoplasmic RasGAP" evidence="1">
    <location>
        <begin position="7"/>
        <end position="113"/>
    </location>
</feature>
<dbReference type="PANTHER" id="PTHR22625">
    <property type="entry name" value="PLEXIN"/>
    <property type="match status" value="1"/>
</dbReference>
<dbReference type="GO" id="GO:0050772">
    <property type="term" value="P:positive regulation of axonogenesis"/>
    <property type="evidence" value="ECO:0007669"/>
    <property type="project" value="TreeGrafter"/>
</dbReference>
<reference evidence="2" key="5">
    <citation type="submission" date="2025-09" db="UniProtKB">
        <authorList>
            <consortium name="Ensembl"/>
        </authorList>
    </citation>
    <scope>IDENTIFICATION</scope>
</reference>
<dbReference type="GO" id="GO:0030334">
    <property type="term" value="P:regulation of cell migration"/>
    <property type="evidence" value="ECO:0007669"/>
    <property type="project" value="TreeGrafter"/>
</dbReference>
<protein>
    <recommendedName>
        <fullName evidence="1">Plexin cytoplasmic RasGAP domain-containing protein</fullName>
    </recommendedName>
</protein>